<dbReference type="Proteomes" id="UP000054018">
    <property type="component" value="Unassembled WGS sequence"/>
</dbReference>
<evidence type="ECO:0000313" key="3">
    <source>
        <dbReference type="Proteomes" id="UP000054018"/>
    </source>
</evidence>
<organism evidence="2 3">
    <name type="scientific">Pisolithus microcarpus 441</name>
    <dbReference type="NCBI Taxonomy" id="765257"/>
    <lineage>
        <taxon>Eukaryota</taxon>
        <taxon>Fungi</taxon>
        <taxon>Dikarya</taxon>
        <taxon>Basidiomycota</taxon>
        <taxon>Agaricomycotina</taxon>
        <taxon>Agaricomycetes</taxon>
        <taxon>Agaricomycetidae</taxon>
        <taxon>Boletales</taxon>
        <taxon>Sclerodermatineae</taxon>
        <taxon>Pisolithaceae</taxon>
        <taxon>Pisolithus</taxon>
    </lineage>
</organism>
<feature type="region of interest" description="Disordered" evidence="1">
    <location>
        <begin position="1"/>
        <end position="58"/>
    </location>
</feature>
<gene>
    <name evidence="2" type="ORF">PISMIDRAFT_672037</name>
</gene>
<accession>A0A0C9ZJ67</accession>
<proteinExistence type="predicted"/>
<feature type="compositionally biased region" description="Low complexity" evidence="1">
    <location>
        <begin position="1"/>
        <end position="18"/>
    </location>
</feature>
<keyword evidence="3" id="KW-1185">Reference proteome</keyword>
<protein>
    <submittedName>
        <fullName evidence="2">Uncharacterized protein</fullName>
    </submittedName>
</protein>
<dbReference type="AlphaFoldDB" id="A0A0C9ZJ67"/>
<dbReference type="EMBL" id="KN833689">
    <property type="protein sequence ID" value="KIK29371.1"/>
    <property type="molecule type" value="Genomic_DNA"/>
</dbReference>
<dbReference type="OrthoDB" id="3350156at2759"/>
<name>A0A0C9ZJ67_9AGAM</name>
<reference evidence="2 3" key="1">
    <citation type="submission" date="2014-04" db="EMBL/GenBank/DDBJ databases">
        <authorList>
            <consortium name="DOE Joint Genome Institute"/>
            <person name="Kuo A."/>
            <person name="Kohler A."/>
            <person name="Costa M.D."/>
            <person name="Nagy L.G."/>
            <person name="Floudas D."/>
            <person name="Copeland A."/>
            <person name="Barry K.W."/>
            <person name="Cichocki N."/>
            <person name="Veneault-Fourrey C."/>
            <person name="LaButti K."/>
            <person name="Lindquist E.A."/>
            <person name="Lipzen A."/>
            <person name="Lundell T."/>
            <person name="Morin E."/>
            <person name="Murat C."/>
            <person name="Sun H."/>
            <person name="Tunlid A."/>
            <person name="Henrissat B."/>
            <person name="Grigoriev I.V."/>
            <person name="Hibbett D.S."/>
            <person name="Martin F."/>
            <person name="Nordberg H.P."/>
            <person name="Cantor M.N."/>
            <person name="Hua S.X."/>
        </authorList>
    </citation>
    <scope>NUCLEOTIDE SEQUENCE [LARGE SCALE GENOMIC DNA]</scope>
    <source>
        <strain evidence="2 3">441</strain>
    </source>
</reference>
<evidence type="ECO:0000313" key="2">
    <source>
        <dbReference type="EMBL" id="KIK29371.1"/>
    </source>
</evidence>
<dbReference type="HOGENOM" id="CLU_020369_0_0_1"/>
<reference evidence="3" key="2">
    <citation type="submission" date="2015-01" db="EMBL/GenBank/DDBJ databases">
        <title>Evolutionary Origins and Diversification of the Mycorrhizal Mutualists.</title>
        <authorList>
            <consortium name="DOE Joint Genome Institute"/>
            <consortium name="Mycorrhizal Genomics Consortium"/>
            <person name="Kohler A."/>
            <person name="Kuo A."/>
            <person name="Nagy L.G."/>
            <person name="Floudas D."/>
            <person name="Copeland A."/>
            <person name="Barry K.W."/>
            <person name="Cichocki N."/>
            <person name="Veneault-Fourrey C."/>
            <person name="LaButti K."/>
            <person name="Lindquist E.A."/>
            <person name="Lipzen A."/>
            <person name="Lundell T."/>
            <person name="Morin E."/>
            <person name="Murat C."/>
            <person name="Riley R."/>
            <person name="Ohm R."/>
            <person name="Sun H."/>
            <person name="Tunlid A."/>
            <person name="Henrissat B."/>
            <person name="Grigoriev I.V."/>
            <person name="Hibbett D.S."/>
            <person name="Martin F."/>
        </authorList>
    </citation>
    <scope>NUCLEOTIDE SEQUENCE [LARGE SCALE GENOMIC DNA]</scope>
    <source>
        <strain evidence="3">441</strain>
    </source>
</reference>
<feature type="compositionally biased region" description="Low complexity" evidence="1">
    <location>
        <begin position="30"/>
        <end position="58"/>
    </location>
</feature>
<evidence type="ECO:0000256" key="1">
    <source>
        <dbReference type="SAM" id="MobiDB-lite"/>
    </source>
</evidence>
<sequence length="443" mass="48674">MDFSETLTSTSTLRASSSQREYDGNNIAVGPQAGAASGSPSPRSSYLPSPTDSPPDSISSLPSIGSSFFFSSAAASPPHSLPHSDLARDSTQGLIIPSLTLPAALPQPTQYGRTLGGIRLFITGEGADDHDLVSSLLLDDNEDMVDPGIWEETDEGSVLRASTDWVEHRDPHDLEKFEPSRNVEIVTRKVSSVSAILPIIHSPFYSLLEIIDPNCQPSATLISLIASPLAPIYTACIILSKSTQSENEDSLIDALATHTPVIIFRYGLDQTRFPPRPHMSSFSPSSASALRNGLFRSPETLLSLRYEAAERFLHWREIERAVKSIHISNREIAHRFLEYAPSWDKAKWEAEWESRLSHDVATRSRENTVTNRPANTIHRPTPSIVDPLHFSSLIAFSFSLFNPAKARIMNSISTFMKSISDCRVRIAVVGSFCVGMGVGWMLR</sequence>